<dbReference type="PROSITE" id="PS50011">
    <property type="entry name" value="PROTEIN_KINASE_DOM"/>
    <property type="match status" value="1"/>
</dbReference>
<sequence length="321" mass="36857">MNKSIDLQKWFEKTLKEDDIIKYDYSVYENVEEIGTGGFGIVYSANYDGKKFALKSLKCEEANKKASKEFIKELKQLRTITSHHNINRFYGITHDPVKNKFMLILEFANGGNLRQYLEKKWQNNTYEISLNEITQISKQITEGLGHLHKSGIIHCDLHSKNILINDDKFLIADFGLSRQIDDTYSCSSLKGMPAYLDPHCYCQPGKNPDEKSDIYSLGVIFWELTSGVPPFLNANNRYAILTQAFAGYREQAIPGTPTDYANLYKKCWNAVPKKRPKLLKILEVLNSISKRESLQLIKNHNKELILIDQCFGPVSAKIRNF</sequence>
<dbReference type="InterPro" id="IPR000719">
    <property type="entry name" value="Prot_kinase_dom"/>
</dbReference>
<dbReference type="OrthoDB" id="2449011at2759"/>
<dbReference type="AlphaFoldDB" id="A0A8H4AII3"/>
<dbReference type="GO" id="GO:0004674">
    <property type="term" value="F:protein serine/threonine kinase activity"/>
    <property type="evidence" value="ECO:0007669"/>
    <property type="project" value="TreeGrafter"/>
</dbReference>
<dbReference type="Pfam" id="PF00069">
    <property type="entry name" value="Pkinase"/>
    <property type="match status" value="1"/>
</dbReference>
<proteinExistence type="predicted"/>
<dbReference type="EMBL" id="WTPW01000559">
    <property type="protein sequence ID" value="KAF0499947.1"/>
    <property type="molecule type" value="Genomic_DNA"/>
</dbReference>
<keyword evidence="3" id="KW-0418">Kinase</keyword>
<accession>A0A8H4AII3</accession>
<name>A0A8H4AII3_GIGMA</name>
<comment type="caution">
    <text evidence="3">The sequence shown here is derived from an EMBL/GenBank/DDBJ whole genome shotgun (WGS) entry which is preliminary data.</text>
</comment>
<evidence type="ECO:0000313" key="3">
    <source>
        <dbReference type="EMBL" id="KAF0499947.1"/>
    </source>
</evidence>
<protein>
    <submittedName>
        <fullName evidence="3">Kinase-like protein</fullName>
    </submittedName>
</protein>
<dbReference type="PANTHER" id="PTHR44329">
    <property type="entry name" value="SERINE/THREONINE-PROTEIN KINASE TNNI3K-RELATED"/>
    <property type="match status" value="1"/>
</dbReference>
<feature type="binding site" evidence="1">
    <location>
        <position position="55"/>
    </location>
    <ligand>
        <name>ATP</name>
        <dbReference type="ChEBI" id="CHEBI:30616"/>
    </ligand>
</feature>
<keyword evidence="3" id="KW-0808">Transferase</keyword>
<keyword evidence="1" id="KW-0067">ATP-binding</keyword>
<gene>
    <name evidence="3" type="ORF">F8M41_020382</name>
</gene>
<organism evidence="3 4">
    <name type="scientific">Gigaspora margarita</name>
    <dbReference type="NCBI Taxonomy" id="4874"/>
    <lineage>
        <taxon>Eukaryota</taxon>
        <taxon>Fungi</taxon>
        <taxon>Fungi incertae sedis</taxon>
        <taxon>Mucoromycota</taxon>
        <taxon>Glomeromycotina</taxon>
        <taxon>Glomeromycetes</taxon>
        <taxon>Diversisporales</taxon>
        <taxon>Gigasporaceae</taxon>
        <taxon>Gigaspora</taxon>
    </lineage>
</organism>
<keyword evidence="4" id="KW-1185">Reference proteome</keyword>
<evidence type="ECO:0000259" key="2">
    <source>
        <dbReference type="PROSITE" id="PS50011"/>
    </source>
</evidence>
<dbReference type="Gene3D" id="1.10.510.10">
    <property type="entry name" value="Transferase(Phosphotransferase) domain 1"/>
    <property type="match status" value="1"/>
</dbReference>
<dbReference type="PRINTS" id="PR00109">
    <property type="entry name" value="TYRKINASE"/>
</dbReference>
<dbReference type="PROSITE" id="PS00107">
    <property type="entry name" value="PROTEIN_KINASE_ATP"/>
    <property type="match status" value="1"/>
</dbReference>
<feature type="domain" description="Protein kinase" evidence="2">
    <location>
        <begin position="28"/>
        <end position="294"/>
    </location>
</feature>
<dbReference type="InterPro" id="IPR017441">
    <property type="entry name" value="Protein_kinase_ATP_BS"/>
</dbReference>
<evidence type="ECO:0000256" key="1">
    <source>
        <dbReference type="PROSITE-ProRule" id="PRU10141"/>
    </source>
</evidence>
<dbReference type="PIRSF" id="PIRSF000654">
    <property type="entry name" value="Integrin-linked_kinase"/>
    <property type="match status" value="1"/>
</dbReference>
<reference evidence="3 4" key="1">
    <citation type="journal article" date="2019" name="Environ. Microbiol.">
        <title>At the nexus of three kingdoms: the genome of the mycorrhizal fungus Gigaspora margarita provides insights into plant, endobacterial and fungal interactions.</title>
        <authorList>
            <person name="Venice F."/>
            <person name="Ghignone S."/>
            <person name="Salvioli di Fossalunga A."/>
            <person name="Amselem J."/>
            <person name="Novero M."/>
            <person name="Xianan X."/>
            <person name="Sedzielewska Toro K."/>
            <person name="Morin E."/>
            <person name="Lipzen A."/>
            <person name="Grigoriev I.V."/>
            <person name="Henrissat B."/>
            <person name="Martin F.M."/>
            <person name="Bonfante P."/>
        </authorList>
    </citation>
    <scope>NUCLEOTIDE SEQUENCE [LARGE SCALE GENOMIC DNA]</scope>
    <source>
        <strain evidence="3 4">BEG34</strain>
    </source>
</reference>
<dbReference type="InterPro" id="IPR051681">
    <property type="entry name" value="Ser/Thr_Kinases-Pseudokinases"/>
</dbReference>
<dbReference type="InterPro" id="IPR011009">
    <property type="entry name" value="Kinase-like_dom_sf"/>
</dbReference>
<dbReference type="InterPro" id="IPR001245">
    <property type="entry name" value="Ser-Thr/Tyr_kinase_cat_dom"/>
</dbReference>
<dbReference type="GO" id="GO:0005524">
    <property type="term" value="F:ATP binding"/>
    <property type="evidence" value="ECO:0007669"/>
    <property type="project" value="UniProtKB-UniRule"/>
</dbReference>
<dbReference type="Proteomes" id="UP000439903">
    <property type="component" value="Unassembled WGS sequence"/>
</dbReference>
<evidence type="ECO:0000313" key="4">
    <source>
        <dbReference type="Proteomes" id="UP000439903"/>
    </source>
</evidence>
<dbReference type="SUPFAM" id="SSF56112">
    <property type="entry name" value="Protein kinase-like (PK-like)"/>
    <property type="match status" value="1"/>
</dbReference>
<keyword evidence="1" id="KW-0547">Nucleotide-binding</keyword>